<feature type="non-terminal residue" evidence="1">
    <location>
        <position position="1"/>
    </location>
</feature>
<keyword evidence="2" id="KW-1185">Reference proteome</keyword>
<dbReference type="Proteomes" id="UP000230423">
    <property type="component" value="Unassembled WGS sequence"/>
</dbReference>
<organism evidence="1 2">
    <name type="scientific">Teladorsagia circumcincta</name>
    <name type="common">Brown stomach worm</name>
    <name type="synonym">Ostertagia circumcincta</name>
    <dbReference type="NCBI Taxonomy" id="45464"/>
    <lineage>
        <taxon>Eukaryota</taxon>
        <taxon>Metazoa</taxon>
        <taxon>Ecdysozoa</taxon>
        <taxon>Nematoda</taxon>
        <taxon>Chromadorea</taxon>
        <taxon>Rhabditida</taxon>
        <taxon>Rhabditina</taxon>
        <taxon>Rhabditomorpha</taxon>
        <taxon>Strongyloidea</taxon>
        <taxon>Trichostrongylidae</taxon>
        <taxon>Teladorsagia</taxon>
    </lineage>
</organism>
<evidence type="ECO:0000313" key="1">
    <source>
        <dbReference type="EMBL" id="PIO53569.1"/>
    </source>
</evidence>
<sequence>GWFRGCFNRYLDTVRSVVWNRCLYLCGIGSFDYEVWSRLRVFNGGVWASHWFYSSLDREHGNK</sequence>
<name>A0A2G9T6H0_TELCI</name>
<feature type="non-terminal residue" evidence="1">
    <location>
        <position position="63"/>
    </location>
</feature>
<dbReference type="AlphaFoldDB" id="A0A2G9T6H0"/>
<gene>
    <name evidence="1" type="ORF">TELCIR_25091</name>
</gene>
<accession>A0A2G9T6H0</accession>
<dbReference type="EMBL" id="KZ410430">
    <property type="protein sequence ID" value="PIO53569.1"/>
    <property type="molecule type" value="Genomic_DNA"/>
</dbReference>
<proteinExistence type="predicted"/>
<protein>
    <submittedName>
        <fullName evidence="1">Uncharacterized protein</fullName>
    </submittedName>
</protein>
<evidence type="ECO:0000313" key="2">
    <source>
        <dbReference type="Proteomes" id="UP000230423"/>
    </source>
</evidence>
<reference evidence="1 2" key="1">
    <citation type="submission" date="2015-09" db="EMBL/GenBank/DDBJ databases">
        <title>Draft genome of the parasitic nematode Teladorsagia circumcincta isolate WARC Sus (inbred).</title>
        <authorList>
            <person name="Mitreva M."/>
        </authorList>
    </citation>
    <scope>NUCLEOTIDE SEQUENCE [LARGE SCALE GENOMIC DNA]</scope>
    <source>
        <strain evidence="1 2">S</strain>
    </source>
</reference>